<proteinExistence type="predicted"/>
<sequence>MNNEAQAYLNRLISENQERKIKSTFLRKIVTNGFAVSEVNDELILTPRVRNVNAMVRIKQTGDKWIVVEAGGAYSGFGRGKKRAYFGIYLNNWWQQAQNENG</sequence>
<dbReference type="AlphaFoldDB" id="X1KFE6"/>
<reference evidence="1" key="1">
    <citation type="journal article" date="2014" name="Front. Microbiol.">
        <title>High frequency of phylogenetically diverse reductive dehalogenase-homologous genes in deep subseafloor sedimentary metagenomes.</title>
        <authorList>
            <person name="Kawai M."/>
            <person name="Futagami T."/>
            <person name="Toyoda A."/>
            <person name="Takaki Y."/>
            <person name="Nishi S."/>
            <person name="Hori S."/>
            <person name="Arai W."/>
            <person name="Tsubouchi T."/>
            <person name="Morono Y."/>
            <person name="Uchiyama I."/>
            <person name="Ito T."/>
            <person name="Fujiyama A."/>
            <person name="Inagaki F."/>
            <person name="Takami H."/>
        </authorList>
    </citation>
    <scope>NUCLEOTIDE SEQUENCE</scope>
    <source>
        <strain evidence="1">Expedition CK06-06</strain>
    </source>
</reference>
<dbReference type="EMBL" id="BARV01005958">
    <property type="protein sequence ID" value="GAI05772.1"/>
    <property type="molecule type" value="Genomic_DNA"/>
</dbReference>
<comment type="caution">
    <text evidence="1">The sequence shown here is derived from an EMBL/GenBank/DDBJ whole genome shotgun (WGS) entry which is preliminary data.</text>
</comment>
<protein>
    <submittedName>
        <fullName evidence="1">Uncharacterized protein</fullName>
    </submittedName>
</protein>
<evidence type="ECO:0000313" key="1">
    <source>
        <dbReference type="EMBL" id="GAI05772.1"/>
    </source>
</evidence>
<accession>X1KFE6</accession>
<organism evidence="1">
    <name type="scientific">marine sediment metagenome</name>
    <dbReference type="NCBI Taxonomy" id="412755"/>
    <lineage>
        <taxon>unclassified sequences</taxon>
        <taxon>metagenomes</taxon>
        <taxon>ecological metagenomes</taxon>
    </lineage>
</organism>
<name>X1KFE6_9ZZZZ</name>
<gene>
    <name evidence="1" type="ORF">S06H3_12137</name>
</gene>